<evidence type="ECO:0000256" key="6">
    <source>
        <dbReference type="RuleBase" id="RU000682"/>
    </source>
</evidence>
<protein>
    <submittedName>
        <fullName evidence="9">Homeodomain</fullName>
    </submittedName>
</protein>
<evidence type="ECO:0000256" key="1">
    <source>
        <dbReference type="ARBA" id="ARBA00004123"/>
    </source>
</evidence>
<evidence type="ECO:0000259" key="8">
    <source>
        <dbReference type="PROSITE" id="PS50071"/>
    </source>
</evidence>
<evidence type="ECO:0000256" key="4">
    <source>
        <dbReference type="ARBA" id="ARBA00023242"/>
    </source>
</evidence>
<accession>A0AAW1LU26</accession>
<dbReference type="GO" id="GO:0030154">
    <property type="term" value="P:cell differentiation"/>
    <property type="evidence" value="ECO:0007669"/>
    <property type="project" value="TreeGrafter"/>
</dbReference>
<dbReference type="GO" id="GO:0005634">
    <property type="term" value="C:nucleus"/>
    <property type="evidence" value="ECO:0007669"/>
    <property type="project" value="UniProtKB-SubCell"/>
</dbReference>
<dbReference type="AlphaFoldDB" id="A0AAW1LU26"/>
<dbReference type="InterPro" id="IPR009057">
    <property type="entry name" value="Homeodomain-like_sf"/>
</dbReference>
<comment type="caution">
    <text evidence="9">The sequence shown here is derived from an EMBL/GenBank/DDBJ whole genome shotgun (WGS) entry which is preliminary data.</text>
</comment>
<keyword evidence="2 5" id="KW-0238">DNA-binding</keyword>
<dbReference type="InterPro" id="IPR001356">
    <property type="entry name" value="HD"/>
</dbReference>
<dbReference type="PRINTS" id="PR00024">
    <property type="entry name" value="HOMEOBOX"/>
</dbReference>
<dbReference type="EMBL" id="JASPKY010000099">
    <property type="protein sequence ID" value="KAK9737524.1"/>
    <property type="molecule type" value="Genomic_DNA"/>
</dbReference>
<dbReference type="Pfam" id="PF00046">
    <property type="entry name" value="Homeodomain"/>
    <property type="match status" value="1"/>
</dbReference>
<feature type="compositionally biased region" description="Polar residues" evidence="7">
    <location>
        <begin position="138"/>
        <end position="147"/>
    </location>
</feature>
<dbReference type="GO" id="GO:0000978">
    <property type="term" value="F:RNA polymerase II cis-regulatory region sequence-specific DNA binding"/>
    <property type="evidence" value="ECO:0007669"/>
    <property type="project" value="TreeGrafter"/>
</dbReference>
<dbReference type="InterPro" id="IPR050394">
    <property type="entry name" value="Homeobox_NK-like"/>
</dbReference>
<dbReference type="Gene3D" id="1.10.10.60">
    <property type="entry name" value="Homeodomain-like"/>
    <property type="match status" value="1"/>
</dbReference>
<keyword evidence="10" id="KW-1185">Reference proteome</keyword>
<sequence length="338" mass="39137">MLEQSLELDSVGDNYQNCDTTTSSGCLSTPFSVKDILNITSEGDYLNGGYKEYNYNHYNHCLQSYSWDNNCYNGYDQHHYNYYNNSGIKTETGLCDSAYLTQNGLNQQQQTVANFCITFSENEKGLIEGNEYINIDSPKNQQVTSSKTELRKSGRQRTKRKPRVLFSQHQVYELECRFKQQRYLSAPEREQMAKGLNLTPTQVKIWFQNRRYKSKRSNLEKEPEKSSTNNTVQKQTEQFGEGTRKKQFGSKTDGTKANGAIWRRNPKKAAQTTPVHLWYQPASIAYHLSIQHRIITSFNCLPPQYPASNYYNQIYTNTATNMNDFPSTVDLKFNDLNF</sequence>
<dbReference type="SMART" id="SM00389">
    <property type="entry name" value="HOX"/>
    <property type="match status" value="1"/>
</dbReference>
<organism evidence="9 10">
    <name type="scientific">Popillia japonica</name>
    <name type="common">Japanese beetle</name>
    <dbReference type="NCBI Taxonomy" id="7064"/>
    <lineage>
        <taxon>Eukaryota</taxon>
        <taxon>Metazoa</taxon>
        <taxon>Ecdysozoa</taxon>
        <taxon>Arthropoda</taxon>
        <taxon>Hexapoda</taxon>
        <taxon>Insecta</taxon>
        <taxon>Pterygota</taxon>
        <taxon>Neoptera</taxon>
        <taxon>Endopterygota</taxon>
        <taxon>Coleoptera</taxon>
        <taxon>Polyphaga</taxon>
        <taxon>Scarabaeiformia</taxon>
        <taxon>Scarabaeidae</taxon>
        <taxon>Rutelinae</taxon>
        <taxon>Popillia</taxon>
    </lineage>
</organism>
<dbReference type="SUPFAM" id="SSF46689">
    <property type="entry name" value="Homeodomain-like"/>
    <property type="match status" value="1"/>
</dbReference>
<feature type="region of interest" description="Disordered" evidence="7">
    <location>
        <begin position="138"/>
        <end position="161"/>
    </location>
</feature>
<evidence type="ECO:0000313" key="9">
    <source>
        <dbReference type="EMBL" id="KAK9737524.1"/>
    </source>
</evidence>
<name>A0AAW1LU26_POPJA</name>
<dbReference type="CDD" id="cd00086">
    <property type="entry name" value="homeodomain"/>
    <property type="match status" value="1"/>
</dbReference>
<evidence type="ECO:0000256" key="3">
    <source>
        <dbReference type="ARBA" id="ARBA00023155"/>
    </source>
</evidence>
<proteinExistence type="predicted"/>
<feature type="compositionally biased region" description="Polar residues" evidence="7">
    <location>
        <begin position="226"/>
        <end position="238"/>
    </location>
</feature>
<gene>
    <name evidence="9" type="ORF">QE152_g10699</name>
</gene>
<keyword evidence="3 5" id="KW-0371">Homeobox</keyword>
<keyword evidence="4 5" id="KW-0539">Nucleus</keyword>
<evidence type="ECO:0000256" key="7">
    <source>
        <dbReference type="SAM" id="MobiDB-lite"/>
    </source>
</evidence>
<dbReference type="PANTHER" id="PTHR24340">
    <property type="entry name" value="HOMEOBOX PROTEIN NKX"/>
    <property type="match status" value="1"/>
</dbReference>
<feature type="region of interest" description="Disordered" evidence="7">
    <location>
        <begin position="214"/>
        <end position="261"/>
    </location>
</feature>
<evidence type="ECO:0000256" key="5">
    <source>
        <dbReference type="PROSITE-ProRule" id="PRU00108"/>
    </source>
</evidence>
<feature type="domain" description="Homeobox" evidence="8">
    <location>
        <begin position="157"/>
        <end position="217"/>
    </location>
</feature>
<dbReference type="PROSITE" id="PS50071">
    <property type="entry name" value="HOMEOBOX_2"/>
    <property type="match status" value="1"/>
</dbReference>
<comment type="subcellular location">
    <subcellularLocation>
        <location evidence="1 5 6">Nucleus</location>
    </subcellularLocation>
</comment>
<dbReference type="InterPro" id="IPR017970">
    <property type="entry name" value="Homeobox_CS"/>
</dbReference>
<dbReference type="Proteomes" id="UP001458880">
    <property type="component" value="Unassembled WGS sequence"/>
</dbReference>
<evidence type="ECO:0000313" key="10">
    <source>
        <dbReference type="Proteomes" id="UP001458880"/>
    </source>
</evidence>
<reference evidence="9 10" key="1">
    <citation type="journal article" date="2024" name="BMC Genomics">
        <title>De novo assembly and annotation of Popillia japonica's genome with initial clues to its potential as an invasive pest.</title>
        <authorList>
            <person name="Cucini C."/>
            <person name="Boschi S."/>
            <person name="Funari R."/>
            <person name="Cardaioli E."/>
            <person name="Iannotti N."/>
            <person name="Marturano G."/>
            <person name="Paoli F."/>
            <person name="Bruttini M."/>
            <person name="Carapelli A."/>
            <person name="Frati F."/>
            <person name="Nardi F."/>
        </authorList>
    </citation>
    <scope>NUCLEOTIDE SEQUENCE [LARGE SCALE GENOMIC DNA]</scope>
    <source>
        <strain evidence="9">DMR45628</strain>
    </source>
</reference>
<evidence type="ECO:0000256" key="2">
    <source>
        <dbReference type="ARBA" id="ARBA00023125"/>
    </source>
</evidence>
<dbReference type="InterPro" id="IPR020479">
    <property type="entry name" value="HD_metazoa"/>
</dbReference>
<dbReference type="GO" id="GO:0000981">
    <property type="term" value="F:DNA-binding transcription factor activity, RNA polymerase II-specific"/>
    <property type="evidence" value="ECO:0007669"/>
    <property type="project" value="InterPro"/>
</dbReference>
<dbReference type="PROSITE" id="PS00027">
    <property type="entry name" value="HOMEOBOX_1"/>
    <property type="match status" value="1"/>
</dbReference>
<feature type="DNA-binding region" description="Homeobox" evidence="5">
    <location>
        <begin position="159"/>
        <end position="218"/>
    </location>
</feature>